<dbReference type="EMBL" id="KJ484637">
    <property type="protein sequence ID" value="AIF78898.1"/>
    <property type="molecule type" value="Genomic_DNA"/>
</dbReference>
<dbReference type="EMBL" id="KJ484638">
    <property type="protein sequence ID" value="AIF79019.1"/>
    <property type="molecule type" value="Genomic_DNA"/>
</dbReference>
<dbReference type="AlphaFoldDB" id="A0A075MCV3"/>
<geneLocation type="plasmid" evidence="2">
    <name>pC59-112</name>
</geneLocation>
<evidence type="ECO:0000313" key="2">
    <source>
        <dbReference type="EMBL" id="AIF78898.1"/>
    </source>
</evidence>
<sequence>MEYRSRRLFDGENMPRKRLEGRSSEKGDRLAYTVTDASRER</sequence>
<accession>A0A075MCV3</accession>
<feature type="region of interest" description="Disordered" evidence="1">
    <location>
        <begin position="1"/>
        <end position="41"/>
    </location>
</feature>
<organism evidence="2">
    <name type="scientific">Escherichia coli</name>
    <dbReference type="NCBI Taxonomy" id="562"/>
    <lineage>
        <taxon>Bacteria</taxon>
        <taxon>Pseudomonadati</taxon>
        <taxon>Pseudomonadota</taxon>
        <taxon>Gammaproteobacteria</taxon>
        <taxon>Enterobacterales</taxon>
        <taxon>Enterobacteriaceae</taxon>
        <taxon>Escherichia</taxon>
    </lineage>
</organism>
<keyword evidence="2" id="KW-0614">Plasmid</keyword>
<evidence type="ECO:0000256" key="1">
    <source>
        <dbReference type="SAM" id="MobiDB-lite"/>
    </source>
</evidence>
<protein>
    <submittedName>
        <fullName evidence="2">Uncharacterized protein</fullName>
    </submittedName>
</protein>
<geneLocation type="plasmid" evidence="3">
    <name>pC49-108</name>
</geneLocation>
<proteinExistence type="predicted"/>
<name>A0A075MCV3_ECOLX</name>
<feature type="compositionally biased region" description="Basic and acidic residues" evidence="1">
    <location>
        <begin position="1"/>
        <end position="29"/>
    </location>
</feature>
<evidence type="ECO:0000313" key="3">
    <source>
        <dbReference type="EMBL" id="AIF79019.1"/>
    </source>
</evidence>
<reference evidence="2" key="1">
    <citation type="journal article" date="2014" name="J. Antimicrob. Chemother.">
        <title>Nucleotide sequences of 16 transmissible plasmids identified in nine multidrug-resistant Escherichia coli isolates expressing an ESBL phenotype isolated from food-producing animals and healthy humans.</title>
        <authorList>
            <person name="Wang J."/>
            <person name="Stephan R."/>
            <person name="Power K."/>
            <person name="Yan Q."/>
            <person name="Hachler H."/>
            <person name="Fanning S."/>
        </authorList>
    </citation>
    <scope>NUCLEOTIDE SEQUENCE</scope>
    <source>
        <strain evidence="3">Chicken-49</strain>
        <strain evidence="2">Chicken-59</strain>
        <plasmid evidence="3">pC49-108</plasmid>
        <plasmid evidence="2">pC59-112</plasmid>
    </source>
</reference>